<dbReference type="RefSeq" id="WP_118381259.1">
    <property type="nucleotide sequence ID" value="NZ_CABJFJ010000010.1"/>
</dbReference>
<dbReference type="InterPro" id="IPR050808">
    <property type="entry name" value="Phage_Integrase"/>
</dbReference>
<dbReference type="GO" id="GO:0006310">
    <property type="term" value="P:DNA recombination"/>
    <property type="evidence" value="ECO:0007669"/>
    <property type="project" value="UniProtKB-KW"/>
</dbReference>
<gene>
    <name evidence="7" type="ORF">DW833_09295</name>
</gene>
<evidence type="ECO:0000313" key="7">
    <source>
        <dbReference type="EMBL" id="RHC63581.1"/>
    </source>
</evidence>
<dbReference type="EMBL" id="QSID01000010">
    <property type="protein sequence ID" value="RHC63581.1"/>
    <property type="molecule type" value="Genomic_DNA"/>
</dbReference>
<name>A0A414B4R8_9FIRM</name>
<dbReference type="GO" id="GO:0003677">
    <property type="term" value="F:DNA binding"/>
    <property type="evidence" value="ECO:0007669"/>
    <property type="project" value="UniProtKB-KW"/>
</dbReference>
<feature type="region of interest" description="Disordered" evidence="5">
    <location>
        <begin position="1"/>
        <end position="24"/>
    </location>
</feature>
<proteinExistence type="inferred from homology"/>
<evidence type="ECO:0000259" key="6">
    <source>
        <dbReference type="PROSITE" id="PS51898"/>
    </source>
</evidence>
<dbReference type="PANTHER" id="PTHR30629:SF2">
    <property type="entry name" value="PROPHAGE INTEGRASE INTS-RELATED"/>
    <property type="match status" value="1"/>
</dbReference>
<reference evidence="7 8" key="1">
    <citation type="submission" date="2018-08" db="EMBL/GenBank/DDBJ databases">
        <title>A genome reference for cultivated species of the human gut microbiota.</title>
        <authorList>
            <person name="Zou Y."/>
            <person name="Xue W."/>
            <person name="Luo G."/>
        </authorList>
    </citation>
    <scope>NUCLEOTIDE SEQUENCE [LARGE SCALE GENOMIC DNA]</scope>
    <source>
        <strain evidence="7 8">AM34-3LB</strain>
    </source>
</reference>
<dbReference type="InterPro" id="IPR010998">
    <property type="entry name" value="Integrase_recombinase_N"/>
</dbReference>
<organism evidence="7 8">
    <name type="scientific">Anaerobutyricum hallii</name>
    <dbReference type="NCBI Taxonomy" id="39488"/>
    <lineage>
        <taxon>Bacteria</taxon>
        <taxon>Bacillati</taxon>
        <taxon>Bacillota</taxon>
        <taxon>Clostridia</taxon>
        <taxon>Lachnospirales</taxon>
        <taxon>Lachnospiraceae</taxon>
        <taxon>Anaerobutyricum</taxon>
    </lineage>
</organism>
<evidence type="ECO:0000256" key="5">
    <source>
        <dbReference type="SAM" id="MobiDB-lite"/>
    </source>
</evidence>
<evidence type="ECO:0000256" key="3">
    <source>
        <dbReference type="ARBA" id="ARBA00023125"/>
    </source>
</evidence>
<evidence type="ECO:0000256" key="4">
    <source>
        <dbReference type="ARBA" id="ARBA00023172"/>
    </source>
</evidence>
<dbReference type="InterPro" id="IPR013762">
    <property type="entry name" value="Integrase-like_cat_sf"/>
</dbReference>
<dbReference type="Pfam" id="PF00589">
    <property type="entry name" value="Phage_integrase"/>
    <property type="match status" value="1"/>
</dbReference>
<dbReference type="PROSITE" id="PS51898">
    <property type="entry name" value="TYR_RECOMBINASE"/>
    <property type="match status" value="1"/>
</dbReference>
<dbReference type="InterPro" id="IPR002104">
    <property type="entry name" value="Integrase_catalytic"/>
</dbReference>
<keyword evidence="3" id="KW-0238">DNA-binding</keyword>
<dbReference type="Proteomes" id="UP000284621">
    <property type="component" value="Unassembled WGS sequence"/>
</dbReference>
<protein>
    <submittedName>
        <fullName evidence="7">Integrase</fullName>
    </submittedName>
</protein>
<keyword evidence="2" id="KW-0229">DNA integration</keyword>
<dbReference type="PANTHER" id="PTHR30629">
    <property type="entry name" value="PROPHAGE INTEGRASE"/>
    <property type="match status" value="1"/>
</dbReference>
<dbReference type="Gene3D" id="1.10.443.10">
    <property type="entry name" value="Intergrase catalytic core"/>
    <property type="match status" value="1"/>
</dbReference>
<keyword evidence="4" id="KW-0233">DNA recombination</keyword>
<accession>A0A414B4R8</accession>
<evidence type="ECO:0000256" key="1">
    <source>
        <dbReference type="ARBA" id="ARBA00008857"/>
    </source>
</evidence>
<dbReference type="InterPro" id="IPR011010">
    <property type="entry name" value="DNA_brk_join_enz"/>
</dbReference>
<dbReference type="SUPFAM" id="SSF56349">
    <property type="entry name" value="DNA breaking-rejoining enzymes"/>
    <property type="match status" value="1"/>
</dbReference>
<feature type="domain" description="Tyr recombinase" evidence="6">
    <location>
        <begin position="187"/>
        <end position="368"/>
    </location>
</feature>
<dbReference type="Gene3D" id="1.10.150.130">
    <property type="match status" value="1"/>
</dbReference>
<keyword evidence="8" id="KW-1185">Reference proteome</keyword>
<comment type="similarity">
    <text evidence="1">Belongs to the 'phage' integrase family.</text>
</comment>
<sequence>MKLPNGYGSVHKLSGNRRNPWRARKTTGWSLDKKTMKYKQEYTTLGYYPTKKEALQALAAYNEQPYDLDNNLTVMQLYERWSKEYFQSLKGKSGQRTITSAWAYCSDVYDIKLRDLRARHIKGCIDDGTAVVRGVKKTASAGTKSRIKSIFNLMLDYALEYEIVDRNYARTFNLSDDIIKEKAEAKRQHIPFTDREMEILWANVDKVLYVDAVLIQCYSGWRPQELGLIEMDRVDLDNWEFTGGIKTDAGIDRLVPIHPRIRELVKQKYDEAIRLGSDYLINCIDSQRKNDIKMTYDKYNYRFERIRDTLKLNPEHRPHDPRKHFSTMAKKYKVDEYALKYMIGHKIEDITEKVYTQRDVNWLKEELEKIV</sequence>
<evidence type="ECO:0000313" key="8">
    <source>
        <dbReference type="Proteomes" id="UP000284621"/>
    </source>
</evidence>
<evidence type="ECO:0000256" key="2">
    <source>
        <dbReference type="ARBA" id="ARBA00022908"/>
    </source>
</evidence>
<dbReference type="GO" id="GO:0015074">
    <property type="term" value="P:DNA integration"/>
    <property type="evidence" value="ECO:0007669"/>
    <property type="project" value="UniProtKB-KW"/>
</dbReference>
<comment type="caution">
    <text evidence="7">The sequence shown here is derived from an EMBL/GenBank/DDBJ whole genome shotgun (WGS) entry which is preliminary data.</text>
</comment>
<dbReference type="AlphaFoldDB" id="A0A414B4R8"/>